<protein>
    <submittedName>
        <fullName evidence="1">Uncharacterized protein</fullName>
    </submittedName>
</protein>
<evidence type="ECO:0000313" key="1">
    <source>
        <dbReference type="EMBL" id="MCI21454.1"/>
    </source>
</evidence>
<comment type="caution">
    <text evidence="1">The sequence shown here is derived from an EMBL/GenBank/DDBJ whole genome shotgun (WGS) entry which is preliminary data.</text>
</comment>
<organism evidence="1 2">
    <name type="scientific">Trifolium medium</name>
    <dbReference type="NCBI Taxonomy" id="97028"/>
    <lineage>
        <taxon>Eukaryota</taxon>
        <taxon>Viridiplantae</taxon>
        <taxon>Streptophyta</taxon>
        <taxon>Embryophyta</taxon>
        <taxon>Tracheophyta</taxon>
        <taxon>Spermatophyta</taxon>
        <taxon>Magnoliopsida</taxon>
        <taxon>eudicotyledons</taxon>
        <taxon>Gunneridae</taxon>
        <taxon>Pentapetalae</taxon>
        <taxon>rosids</taxon>
        <taxon>fabids</taxon>
        <taxon>Fabales</taxon>
        <taxon>Fabaceae</taxon>
        <taxon>Papilionoideae</taxon>
        <taxon>50 kb inversion clade</taxon>
        <taxon>NPAAA clade</taxon>
        <taxon>Hologalegina</taxon>
        <taxon>IRL clade</taxon>
        <taxon>Trifolieae</taxon>
        <taxon>Trifolium</taxon>
    </lineage>
</organism>
<sequence length="41" mass="4666">MTTIINCCDVIIIWACNGVSRQGNLLERFGKGRIKRWQTNG</sequence>
<proteinExistence type="predicted"/>
<name>A0A392QBC9_9FABA</name>
<feature type="non-terminal residue" evidence="1">
    <location>
        <position position="41"/>
    </location>
</feature>
<dbReference type="AlphaFoldDB" id="A0A392QBC9"/>
<keyword evidence="2" id="KW-1185">Reference proteome</keyword>
<reference evidence="1 2" key="1">
    <citation type="journal article" date="2018" name="Front. Plant Sci.">
        <title>Red Clover (Trifolium pratense) and Zigzag Clover (T. medium) - A Picture of Genomic Similarities and Differences.</title>
        <authorList>
            <person name="Dluhosova J."/>
            <person name="Istvanek J."/>
            <person name="Nedelnik J."/>
            <person name="Repkova J."/>
        </authorList>
    </citation>
    <scope>NUCLEOTIDE SEQUENCE [LARGE SCALE GENOMIC DNA]</scope>
    <source>
        <strain evidence="2">cv. 10/8</strain>
        <tissue evidence="1">Leaf</tissue>
    </source>
</reference>
<evidence type="ECO:0000313" key="2">
    <source>
        <dbReference type="Proteomes" id="UP000265520"/>
    </source>
</evidence>
<accession>A0A392QBC9</accession>
<dbReference type="Proteomes" id="UP000265520">
    <property type="component" value="Unassembled WGS sequence"/>
</dbReference>
<dbReference type="EMBL" id="LXQA010124905">
    <property type="protein sequence ID" value="MCI21454.1"/>
    <property type="molecule type" value="Genomic_DNA"/>
</dbReference>